<dbReference type="OrthoDB" id="3740959at2"/>
<comment type="catalytic activity">
    <reaction evidence="1">
        <text>a 1,2-diacyl-sn-glycero-3-phosphocholine + H2O = a 1,2-diacyl-sn-glycero-3-phosphate + choline + H(+)</text>
        <dbReference type="Rhea" id="RHEA:14445"/>
        <dbReference type="ChEBI" id="CHEBI:15354"/>
        <dbReference type="ChEBI" id="CHEBI:15377"/>
        <dbReference type="ChEBI" id="CHEBI:15378"/>
        <dbReference type="ChEBI" id="CHEBI:57643"/>
        <dbReference type="ChEBI" id="CHEBI:58608"/>
        <dbReference type="EC" id="3.1.4.4"/>
    </reaction>
</comment>
<dbReference type="RefSeq" id="WP_129986916.1">
    <property type="nucleotide sequence ID" value="NZ_SDPU01000020.1"/>
</dbReference>
<keyword evidence="4" id="KW-0378">Hydrolase</keyword>
<evidence type="ECO:0000313" key="10">
    <source>
        <dbReference type="EMBL" id="RYU13097.1"/>
    </source>
</evidence>
<keyword evidence="5" id="KW-0442">Lipid degradation</keyword>
<gene>
    <name evidence="10" type="ORF">ETU37_09270</name>
</gene>
<keyword evidence="6" id="KW-0443">Lipid metabolism</keyword>
<evidence type="ECO:0000256" key="4">
    <source>
        <dbReference type="ARBA" id="ARBA00022801"/>
    </source>
</evidence>
<keyword evidence="8" id="KW-0732">Signal</keyword>
<dbReference type="Pfam" id="PF13091">
    <property type="entry name" value="PLDc_2"/>
    <property type="match status" value="2"/>
</dbReference>
<comment type="caution">
    <text evidence="10">The sequence shown here is derived from an EMBL/GenBank/DDBJ whole genome shotgun (WGS) entry which is preliminary data.</text>
</comment>
<evidence type="ECO:0000256" key="1">
    <source>
        <dbReference type="ARBA" id="ARBA00000798"/>
    </source>
</evidence>
<protein>
    <recommendedName>
        <fullName evidence="3">phospholipase D</fullName>
        <ecNumber evidence="3">3.1.4.4</ecNumber>
    </recommendedName>
</protein>
<reference evidence="10 11" key="1">
    <citation type="submission" date="2019-01" db="EMBL/GenBank/DDBJ databases">
        <title>Nocardioides guangzhouensis sp. nov., an actinobacterium isolated from soil.</title>
        <authorList>
            <person name="Fu Y."/>
            <person name="Cai Y."/>
            <person name="Lin Z."/>
            <person name="Chen P."/>
        </authorList>
    </citation>
    <scope>NUCLEOTIDE SEQUENCE [LARGE SCALE GENOMIC DNA]</scope>
    <source>
        <strain evidence="10 11">NBRC 105384</strain>
    </source>
</reference>
<dbReference type="PANTHER" id="PTHR43856:SF1">
    <property type="entry name" value="MITOCHONDRIAL CARDIOLIPIN HYDROLASE"/>
    <property type="match status" value="1"/>
</dbReference>
<evidence type="ECO:0000256" key="8">
    <source>
        <dbReference type="SAM" id="SignalP"/>
    </source>
</evidence>
<evidence type="ECO:0000256" key="3">
    <source>
        <dbReference type="ARBA" id="ARBA00012027"/>
    </source>
</evidence>
<proteinExistence type="inferred from homology"/>
<feature type="domain" description="Phospholipase D-like" evidence="9">
    <location>
        <begin position="54"/>
        <end position="189"/>
    </location>
</feature>
<feature type="signal peptide" evidence="8">
    <location>
        <begin position="1"/>
        <end position="23"/>
    </location>
</feature>
<dbReference type="AlphaFoldDB" id="A0A4Q5J3A7"/>
<evidence type="ECO:0000256" key="6">
    <source>
        <dbReference type="ARBA" id="ARBA00023098"/>
    </source>
</evidence>
<evidence type="ECO:0000256" key="2">
    <source>
        <dbReference type="ARBA" id="ARBA00008664"/>
    </source>
</evidence>
<dbReference type="EMBL" id="SDPU01000020">
    <property type="protein sequence ID" value="RYU13097.1"/>
    <property type="molecule type" value="Genomic_DNA"/>
</dbReference>
<dbReference type="GO" id="GO:0004630">
    <property type="term" value="F:phospholipase D activity"/>
    <property type="evidence" value="ECO:0007669"/>
    <property type="project" value="UniProtKB-EC"/>
</dbReference>
<feature type="chain" id="PRO_5039716880" description="phospholipase D" evidence="8">
    <location>
        <begin position="24"/>
        <end position="406"/>
    </location>
</feature>
<organism evidence="10 11">
    <name type="scientific">Nocardioides iriomotensis</name>
    <dbReference type="NCBI Taxonomy" id="715784"/>
    <lineage>
        <taxon>Bacteria</taxon>
        <taxon>Bacillati</taxon>
        <taxon>Actinomycetota</taxon>
        <taxon>Actinomycetes</taxon>
        <taxon>Propionibacteriales</taxon>
        <taxon>Nocardioidaceae</taxon>
        <taxon>Nocardioides</taxon>
    </lineage>
</organism>
<feature type="domain" description="Phospholipase D-like" evidence="9">
    <location>
        <begin position="250"/>
        <end position="375"/>
    </location>
</feature>
<dbReference type="PANTHER" id="PTHR43856">
    <property type="entry name" value="CARDIOLIPIN HYDROLASE"/>
    <property type="match status" value="1"/>
</dbReference>
<feature type="compositionally biased region" description="Low complexity" evidence="7">
    <location>
        <begin position="390"/>
        <end position="399"/>
    </location>
</feature>
<dbReference type="GO" id="GO:0016042">
    <property type="term" value="P:lipid catabolic process"/>
    <property type="evidence" value="ECO:0007669"/>
    <property type="project" value="UniProtKB-KW"/>
</dbReference>
<comment type="similarity">
    <text evidence="2">Belongs to the phospholipase D family.</text>
</comment>
<dbReference type="SUPFAM" id="SSF56024">
    <property type="entry name" value="Phospholipase D/nuclease"/>
    <property type="match status" value="2"/>
</dbReference>
<feature type="region of interest" description="Disordered" evidence="7">
    <location>
        <begin position="384"/>
        <end position="406"/>
    </location>
</feature>
<dbReference type="Gene3D" id="3.30.870.10">
    <property type="entry name" value="Endonuclease Chain A"/>
    <property type="match status" value="2"/>
</dbReference>
<dbReference type="InterPro" id="IPR025202">
    <property type="entry name" value="PLD-like_dom"/>
</dbReference>
<evidence type="ECO:0000259" key="9">
    <source>
        <dbReference type="Pfam" id="PF13091"/>
    </source>
</evidence>
<accession>A0A4Q5J3A7</accession>
<evidence type="ECO:0000313" key="11">
    <source>
        <dbReference type="Proteomes" id="UP000291189"/>
    </source>
</evidence>
<evidence type="ECO:0000256" key="5">
    <source>
        <dbReference type="ARBA" id="ARBA00022963"/>
    </source>
</evidence>
<name>A0A4Q5J3A7_9ACTN</name>
<dbReference type="EC" id="3.1.4.4" evidence="3"/>
<dbReference type="GO" id="GO:0016891">
    <property type="term" value="F:RNA endonuclease activity producing 5'-phosphomonoesters, hydrolytic mechanism"/>
    <property type="evidence" value="ECO:0007669"/>
    <property type="project" value="TreeGrafter"/>
</dbReference>
<keyword evidence="11" id="KW-1185">Reference proteome</keyword>
<dbReference type="InterPro" id="IPR051406">
    <property type="entry name" value="PLD_domain"/>
</dbReference>
<evidence type="ECO:0000256" key="7">
    <source>
        <dbReference type="SAM" id="MobiDB-lite"/>
    </source>
</evidence>
<sequence>MIKKLLAALAAAALLVGATATGAAAYKPEDGAVFNNPWGSFPEKDRLLVKIASTIDAAVPGSTIRIAAYSNDRKDITDALIRAKKRGVKVQVLLNGNWTSRQTVRLQKALGKNTDRKSFLHICQRSCRGTTGNLHSKFFLFTDIGTAQNVVMFGSVNLTGFGAKTQWNDLYTTTNRKSLHAVLRGVFDEMRRDRPVKRPYMNRPVGDFDVTVYPRVNNTKDNDPVMSRLKRVRCNGATGATGRGGKTIIRVNMYGWNGTRGVYLAKKVADLSRKGCNIKVLESDAGGRVVQILARNGVLIKSPDYDRNNNGEIDMFTHSKYMILGGRYGKDTSGWHVWTGSQNWSDRSLNGDELTVHIPRRGAFWDYRQNFDHIWQQRSKWVADTRPDDSSTSTATRTRGLALDGF</sequence>
<dbReference type="Proteomes" id="UP000291189">
    <property type="component" value="Unassembled WGS sequence"/>
</dbReference>